<sequence length="93" mass="10072">MNIYVGNLSPEVTEEELRQAFEAFGQVTSVNIIKDRYTGQPRGFGFVEMSVDTEAQAAIDGLSETPLREQKLTVSKARPRTERGGGGGFYGGG</sequence>
<reference evidence="4" key="1">
    <citation type="journal article" date="2014" name="Front. Microbiol.">
        <title>High frequency of phylogenetically diverse reductive dehalogenase-homologous genes in deep subseafloor sedimentary metagenomes.</title>
        <authorList>
            <person name="Kawai M."/>
            <person name="Futagami T."/>
            <person name="Toyoda A."/>
            <person name="Takaki Y."/>
            <person name="Nishi S."/>
            <person name="Hori S."/>
            <person name="Arai W."/>
            <person name="Tsubouchi T."/>
            <person name="Morono Y."/>
            <person name="Uchiyama I."/>
            <person name="Ito T."/>
            <person name="Fujiyama A."/>
            <person name="Inagaki F."/>
            <person name="Takami H."/>
        </authorList>
    </citation>
    <scope>NUCLEOTIDE SEQUENCE</scope>
    <source>
        <strain evidence="4">Expedition CK06-06</strain>
    </source>
</reference>
<dbReference type="EMBL" id="BARV01004580">
    <property type="protein sequence ID" value="GAI04700.1"/>
    <property type="molecule type" value="Genomic_DNA"/>
</dbReference>
<dbReference type="SUPFAM" id="SSF54928">
    <property type="entry name" value="RNA-binding domain, RBD"/>
    <property type="match status" value="1"/>
</dbReference>
<dbReference type="Pfam" id="PF00076">
    <property type="entry name" value="RRM_1"/>
    <property type="match status" value="1"/>
</dbReference>
<organism evidence="4">
    <name type="scientific">marine sediment metagenome</name>
    <dbReference type="NCBI Taxonomy" id="412755"/>
    <lineage>
        <taxon>unclassified sequences</taxon>
        <taxon>metagenomes</taxon>
        <taxon>ecological metagenomes</taxon>
    </lineage>
</organism>
<dbReference type="AlphaFoldDB" id="X1LQN0"/>
<dbReference type="InterPro" id="IPR000504">
    <property type="entry name" value="RRM_dom"/>
</dbReference>
<gene>
    <name evidence="4" type="ORF">S06H3_10063</name>
</gene>
<dbReference type="PANTHER" id="PTHR48027">
    <property type="entry name" value="HETEROGENEOUS NUCLEAR RIBONUCLEOPROTEIN 87F-RELATED"/>
    <property type="match status" value="1"/>
</dbReference>
<proteinExistence type="predicted"/>
<accession>X1LQN0</accession>
<evidence type="ECO:0000259" key="3">
    <source>
        <dbReference type="PROSITE" id="PS50102"/>
    </source>
</evidence>
<evidence type="ECO:0000313" key="4">
    <source>
        <dbReference type="EMBL" id="GAI04700.1"/>
    </source>
</evidence>
<feature type="non-terminal residue" evidence="4">
    <location>
        <position position="93"/>
    </location>
</feature>
<dbReference type="Gene3D" id="3.30.70.330">
    <property type="match status" value="1"/>
</dbReference>
<dbReference type="InterPro" id="IPR035979">
    <property type="entry name" value="RBD_domain_sf"/>
</dbReference>
<name>X1LQN0_9ZZZZ</name>
<comment type="caution">
    <text evidence="4">The sequence shown here is derived from an EMBL/GenBank/DDBJ whole genome shotgun (WGS) entry which is preliminary data.</text>
</comment>
<keyword evidence="1" id="KW-0694">RNA-binding</keyword>
<dbReference type="PROSITE" id="PS50102">
    <property type="entry name" value="RRM"/>
    <property type="match status" value="1"/>
</dbReference>
<dbReference type="GO" id="GO:0003723">
    <property type="term" value="F:RNA binding"/>
    <property type="evidence" value="ECO:0007669"/>
    <property type="project" value="UniProtKB-KW"/>
</dbReference>
<dbReference type="InterPro" id="IPR052462">
    <property type="entry name" value="SLIRP/GR-RBP-like"/>
</dbReference>
<feature type="region of interest" description="Disordered" evidence="2">
    <location>
        <begin position="71"/>
        <end position="93"/>
    </location>
</feature>
<feature type="domain" description="RRM" evidence="3">
    <location>
        <begin position="1"/>
        <end position="79"/>
    </location>
</feature>
<dbReference type="InterPro" id="IPR012677">
    <property type="entry name" value="Nucleotide-bd_a/b_plait_sf"/>
</dbReference>
<dbReference type="SMART" id="SM00360">
    <property type="entry name" value="RRM"/>
    <property type="match status" value="1"/>
</dbReference>
<protein>
    <recommendedName>
        <fullName evidence="3">RRM domain-containing protein</fullName>
    </recommendedName>
</protein>
<feature type="compositionally biased region" description="Gly residues" evidence="2">
    <location>
        <begin position="84"/>
        <end position="93"/>
    </location>
</feature>
<evidence type="ECO:0000256" key="1">
    <source>
        <dbReference type="ARBA" id="ARBA00022884"/>
    </source>
</evidence>
<evidence type="ECO:0000256" key="2">
    <source>
        <dbReference type="SAM" id="MobiDB-lite"/>
    </source>
</evidence>